<dbReference type="AlphaFoldDB" id="A0A6P8K3B4"/>
<feature type="region of interest" description="Disordered" evidence="1">
    <location>
        <begin position="1"/>
        <end position="88"/>
    </location>
</feature>
<dbReference type="GeneID" id="117143007"/>
<protein>
    <submittedName>
        <fullName evidence="3">Uncharacterized protein LOC117143007</fullName>
    </submittedName>
</protein>
<dbReference type="Proteomes" id="UP000515162">
    <property type="component" value="Chromosome 2L"/>
</dbReference>
<feature type="compositionally biased region" description="Polar residues" evidence="1">
    <location>
        <begin position="187"/>
        <end position="209"/>
    </location>
</feature>
<evidence type="ECO:0000256" key="1">
    <source>
        <dbReference type="SAM" id="MobiDB-lite"/>
    </source>
</evidence>
<sequence length="271" mass="29733">MEEVSNTDVKKVEASAPVKETRSKEESPTEAGAGPVPQSSQEVLLNSHTYNSPDDEHSICETNEDRSPGTVSESTSIRDKSKPEDVCKTVDKHSGVRLDSSGISGDICLGSLMSADSLESEPNSESSGELLDNTELIARKKKRDLLKSKETEDPEEEFRKHFLKTFQNLPRISQISLDDNPIKPPTESKQNVEIDTEITNTSNEDTGSLKNEGDSTGKAKLPTNLSNSNAENIEQPDNNIAENTEITLLQNSYIHEKENADEVPSSSNKNM</sequence>
<feature type="compositionally biased region" description="Basic and acidic residues" evidence="1">
    <location>
        <begin position="54"/>
        <end position="67"/>
    </location>
</feature>
<gene>
    <name evidence="3" type="primary">LOC117143007</name>
</gene>
<organism evidence="2 3">
    <name type="scientific">Drosophila mauritiana</name>
    <name type="common">Fruit fly</name>
    <dbReference type="NCBI Taxonomy" id="7226"/>
    <lineage>
        <taxon>Eukaryota</taxon>
        <taxon>Metazoa</taxon>
        <taxon>Ecdysozoa</taxon>
        <taxon>Arthropoda</taxon>
        <taxon>Hexapoda</taxon>
        <taxon>Insecta</taxon>
        <taxon>Pterygota</taxon>
        <taxon>Neoptera</taxon>
        <taxon>Endopterygota</taxon>
        <taxon>Diptera</taxon>
        <taxon>Brachycera</taxon>
        <taxon>Muscomorpha</taxon>
        <taxon>Ephydroidea</taxon>
        <taxon>Drosophilidae</taxon>
        <taxon>Drosophila</taxon>
        <taxon>Sophophora</taxon>
    </lineage>
</organism>
<proteinExistence type="predicted"/>
<evidence type="ECO:0000313" key="2">
    <source>
        <dbReference type="Proteomes" id="UP000515162"/>
    </source>
</evidence>
<feature type="compositionally biased region" description="Basic and acidic residues" evidence="1">
    <location>
        <begin position="76"/>
        <end position="88"/>
    </location>
</feature>
<accession>A0A6P8K3B4</accession>
<keyword evidence="2" id="KW-1185">Reference proteome</keyword>
<evidence type="ECO:0000313" key="3">
    <source>
        <dbReference type="RefSeq" id="XP_033163268.1"/>
    </source>
</evidence>
<name>A0A6P8K3B4_DROMA</name>
<feature type="compositionally biased region" description="Basic and acidic residues" evidence="1">
    <location>
        <begin position="8"/>
        <end position="27"/>
    </location>
</feature>
<feature type="compositionally biased region" description="Polar residues" evidence="1">
    <location>
        <begin position="37"/>
        <end position="52"/>
    </location>
</feature>
<dbReference type="RefSeq" id="XP_033163268.1">
    <property type="nucleotide sequence ID" value="XM_033307377.1"/>
</dbReference>
<feature type="region of interest" description="Disordered" evidence="1">
    <location>
        <begin position="116"/>
        <end position="135"/>
    </location>
</feature>
<reference evidence="3" key="1">
    <citation type="submission" date="2025-08" db="UniProtKB">
        <authorList>
            <consortium name="RefSeq"/>
        </authorList>
    </citation>
    <scope>IDENTIFICATION</scope>
    <source>
        <strain evidence="3">Mau12</strain>
        <tissue evidence="3">Whole Body</tissue>
    </source>
</reference>
<feature type="region of interest" description="Disordered" evidence="1">
    <location>
        <begin position="173"/>
        <end position="271"/>
    </location>
</feature>
<feature type="compositionally biased region" description="Polar residues" evidence="1">
    <location>
        <begin position="223"/>
        <end position="253"/>
    </location>
</feature>